<proteinExistence type="predicted"/>
<reference evidence="2" key="2">
    <citation type="journal article" date="2018" name="Plant J.">
        <title>The Sorghum bicolor reference genome: improved assembly, gene annotations, a transcriptome atlas, and signatures of genome organization.</title>
        <authorList>
            <person name="McCormick R.F."/>
            <person name="Truong S.K."/>
            <person name="Sreedasyam A."/>
            <person name="Jenkins J."/>
            <person name="Shu S."/>
            <person name="Sims D."/>
            <person name="Kennedy M."/>
            <person name="Amirebrahimi M."/>
            <person name="Weers B.D."/>
            <person name="McKinley B."/>
            <person name="Mattison A."/>
            <person name="Morishige D.T."/>
            <person name="Grimwood J."/>
            <person name="Schmutz J."/>
            <person name="Mullet J.E."/>
        </authorList>
    </citation>
    <scope>NUCLEOTIDE SEQUENCE [LARGE SCALE GENOMIC DNA]</scope>
    <source>
        <strain evidence="2">cv. BTx623</strain>
    </source>
</reference>
<dbReference type="EMBL" id="CM000760">
    <property type="protein sequence ID" value="OQU91807.1"/>
    <property type="molecule type" value="Genomic_DNA"/>
</dbReference>
<organism evidence="1 2">
    <name type="scientific">Sorghum bicolor</name>
    <name type="common">Sorghum</name>
    <name type="synonym">Sorghum vulgare</name>
    <dbReference type="NCBI Taxonomy" id="4558"/>
    <lineage>
        <taxon>Eukaryota</taxon>
        <taxon>Viridiplantae</taxon>
        <taxon>Streptophyta</taxon>
        <taxon>Embryophyta</taxon>
        <taxon>Tracheophyta</taxon>
        <taxon>Spermatophyta</taxon>
        <taxon>Magnoliopsida</taxon>
        <taxon>Liliopsida</taxon>
        <taxon>Poales</taxon>
        <taxon>Poaceae</taxon>
        <taxon>PACMAD clade</taxon>
        <taxon>Panicoideae</taxon>
        <taxon>Andropogonodae</taxon>
        <taxon>Andropogoneae</taxon>
        <taxon>Sorghinae</taxon>
        <taxon>Sorghum</taxon>
    </lineage>
</organism>
<dbReference type="AlphaFoldDB" id="A0A1Z5S793"/>
<sequence length="106" mass="12236">MDEKILGGELNRALNHSSSMDMATNEINVHTRVLIITTISSFFFLSKYFRANKKGSIVSGSLALFFCFFNEHRYILEKKVLTIQNDPQKFCSWLENTVAHSRPYLN</sequence>
<dbReference type="Proteomes" id="UP000000768">
    <property type="component" value="Chromosome 1"/>
</dbReference>
<dbReference type="Gramene" id="OQU91807">
    <property type="protein sequence ID" value="OQU91807"/>
    <property type="gene ID" value="SORBI_3001G251650"/>
</dbReference>
<reference evidence="1 2" key="1">
    <citation type="journal article" date="2009" name="Nature">
        <title>The Sorghum bicolor genome and the diversification of grasses.</title>
        <authorList>
            <person name="Paterson A.H."/>
            <person name="Bowers J.E."/>
            <person name="Bruggmann R."/>
            <person name="Dubchak I."/>
            <person name="Grimwood J."/>
            <person name="Gundlach H."/>
            <person name="Haberer G."/>
            <person name="Hellsten U."/>
            <person name="Mitros T."/>
            <person name="Poliakov A."/>
            <person name="Schmutz J."/>
            <person name="Spannagl M."/>
            <person name="Tang H."/>
            <person name="Wang X."/>
            <person name="Wicker T."/>
            <person name="Bharti A.K."/>
            <person name="Chapman J."/>
            <person name="Feltus F.A."/>
            <person name="Gowik U."/>
            <person name="Grigoriev I.V."/>
            <person name="Lyons E."/>
            <person name="Maher C.A."/>
            <person name="Martis M."/>
            <person name="Narechania A."/>
            <person name="Otillar R.P."/>
            <person name="Penning B.W."/>
            <person name="Salamov A.A."/>
            <person name="Wang Y."/>
            <person name="Zhang L."/>
            <person name="Carpita N.C."/>
            <person name="Freeling M."/>
            <person name="Gingle A.R."/>
            <person name="Hash C.T."/>
            <person name="Keller B."/>
            <person name="Klein P."/>
            <person name="Kresovich S."/>
            <person name="McCann M.C."/>
            <person name="Ming R."/>
            <person name="Peterson D.G."/>
            <person name="Mehboob-ur-Rahman"/>
            <person name="Ware D."/>
            <person name="Westhoff P."/>
            <person name="Mayer K.F."/>
            <person name="Messing J."/>
            <person name="Rokhsar D.S."/>
        </authorList>
    </citation>
    <scope>NUCLEOTIDE SEQUENCE [LARGE SCALE GENOMIC DNA]</scope>
    <source>
        <strain evidence="2">cv. BTx623</strain>
    </source>
</reference>
<accession>A0A1Z5S793</accession>
<name>A0A1Z5S793_SORBI</name>
<keyword evidence="2" id="KW-1185">Reference proteome</keyword>
<gene>
    <name evidence="1" type="ORF">SORBI_3001G251650</name>
</gene>
<protein>
    <submittedName>
        <fullName evidence="1">Uncharacterized protein</fullName>
    </submittedName>
</protein>
<dbReference type="InParanoid" id="A0A1Z5S793"/>
<evidence type="ECO:0000313" key="1">
    <source>
        <dbReference type="EMBL" id="OQU91807.1"/>
    </source>
</evidence>
<evidence type="ECO:0000313" key="2">
    <source>
        <dbReference type="Proteomes" id="UP000000768"/>
    </source>
</evidence>